<reference evidence="3" key="1">
    <citation type="submission" date="2022-01" db="EMBL/GenBank/DDBJ databases">
        <title>Comparative genomics reveals a dynamic genome evolution in the ectomycorrhizal milk-cap (Lactarius) mushrooms.</title>
        <authorList>
            <consortium name="DOE Joint Genome Institute"/>
            <person name="Lebreton A."/>
            <person name="Tang N."/>
            <person name="Kuo A."/>
            <person name="LaButti K."/>
            <person name="Drula E."/>
            <person name="Barry K."/>
            <person name="Clum A."/>
            <person name="Lipzen A."/>
            <person name="Mousain D."/>
            <person name="Ng V."/>
            <person name="Wang R."/>
            <person name="Wang X."/>
            <person name="Dai Y."/>
            <person name="Henrissat B."/>
            <person name="Grigoriev I.V."/>
            <person name="Guerin-Laguette A."/>
            <person name="Yu F."/>
            <person name="Martin F.M."/>
        </authorList>
    </citation>
    <scope>NUCLEOTIDE SEQUENCE</scope>
    <source>
        <strain evidence="3">QP</strain>
    </source>
</reference>
<feature type="domain" description="DUF2470" evidence="2">
    <location>
        <begin position="11"/>
        <end position="87"/>
    </location>
</feature>
<sequence>MADPVADKSGFLCTYMSSHPDTLVAYAKHFGKVDGHVVSAKMLTIDSKGMNLEYNTKNLSNRPQIVRIEFDPPLLGYEEVKPRLLGMKADADEALGIVKAPQITHFEMPFQIWITSSLLILLIYGTYMPSNSKGVFWWLARTLRPRVFPDVFFPVTWVIVVILHVGEGLYATTLVRKHRMPWNIGVRAFSRFVLAIVT</sequence>
<dbReference type="Pfam" id="PF14934">
    <property type="entry name" value="TMEM254"/>
    <property type="match status" value="1"/>
</dbReference>
<evidence type="ECO:0000259" key="2">
    <source>
        <dbReference type="Pfam" id="PF10615"/>
    </source>
</evidence>
<protein>
    <recommendedName>
        <fullName evidence="2">DUF2470 domain-containing protein</fullName>
    </recommendedName>
</protein>
<dbReference type="Gene3D" id="3.20.180.10">
    <property type="entry name" value="PNP-oxidase-like"/>
    <property type="match status" value="1"/>
</dbReference>
<dbReference type="PANTHER" id="PTHR37783:SF1">
    <property type="entry name" value="MEMBRANE PROTEIN, PUTATIVE (AFU_ORTHOLOGUE AFUA_1G04315)-RELATED"/>
    <property type="match status" value="1"/>
</dbReference>
<dbReference type="InterPro" id="IPR028110">
    <property type="entry name" value="TMEM254"/>
</dbReference>
<dbReference type="Pfam" id="PF10615">
    <property type="entry name" value="DUF2470"/>
    <property type="match status" value="1"/>
</dbReference>
<comment type="caution">
    <text evidence="3">The sequence shown here is derived from an EMBL/GenBank/DDBJ whole genome shotgun (WGS) entry which is preliminary data.</text>
</comment>
<dbReference type="PANTHER" id="PTHR37783">
    <property type="entry name" value="MEMBRANE PROTEIN, PUTATIVE (AFU_ORTHOLOGUE AFUA_1G04315)-RELATED"/>
    <property type="match status" value="1"/>
</dbReference>
<keyword evidence="1" id="KW-0812">Transmembrane</keyword>
<gene>
    <name evidence="3" type="ORF">EDB92DRAFT_1369553</name>
</gene>
<evidence type="ECO:0000313" key="4">
    <source>
        <dbReference type="Proteomes" id="UP001201163"/>
    </source>
</evidence>
<dbReference type="InterPro" id="IPR019595">
    <property type="entry name" value="DUF2470"/>
</dbReference>
<keyword evidence="4" id="KW-1185">Reference proteome</keyword>
<dbReference type="InterPro" id="IPR037119">
    <property type="entry name" value="Haem_oxidase_HugZ-like_sf"/>
</dbReference>
<dbReference type="AlphaFoldDB" id="A0AAD4LFL8"/>
<feature type="transmembrane region" description="Helical" evidence="1">
    <location>
        <begin position="147"/>
        <end position="170"/>
    </location>
</feature>
<dbReference type="EMBL" id="JAKELL010000064">
    <property type="protein sequence ID" value="KAH8985391.1"/>
    <property type="molecule type" value="Genomic_DNA"/>
</dbReference>
<keyword evidence="1" id="KW-0472">Membrane</keyword>
<keyword evidence="1" id="KW-1133">Transmembrane helix</keyword>
<feature type="transmembrane region" description="Helical" evidence="1">
    <location>
        <begin position="110"/>
        <end position="127"/>
    </location>
</feature>
<dbReference type="Proteomes" id="UP001201163">
    <property type="component" value="Unassembled WGS sequence"/>
</dbReference>
<evidence type="ECO:0000256" key="1">
    <source>
        <dbReference type="SAM" id="Phobius"/>
    </source>
</evidence>
<organism evidence="3 4">
    <name type="scientific">Lactarius akahatsu</name>
    <dbReference type="NCBI Taxonomy" id="416441"/>
    <lineage>
        <taxon>Eukaryota</taxon>
        <taxon>Fungi</taxon>
        <taxon>Dikarya</taxon>
        <taxon>Basidiomycota</taxon>
        <taxon>Agaricomycotina</taxon>
        <taxon>Agaricomycetes</taxon>
        <taxon>Russulales</taxon>
        <taxon>Russulaceae</taxon>
        <taxon>Lactarius</taxon>
    </lineage>
</organism>
<accession>A0AAD4LFL8</accession>
<name>A0AAD4LFL8_9AGAM</name>
<evidence type="ECO:0000313" key="3">
    <source>
        <dbReference type="EMBL" id="KAH8985391.1"/>
    </source>
</evidence>
<proteinExistence type="predicted"/>